<gene>
    <name evidence="2" type="ORF">EDF85_1893</name>
</gene>
<dbReference type="EMBL" id="RJUR01000012">
    <property type="protein sequence ID" value="ROQ51426.1"/>
    <property type="molecule type" value="Genomic_DNA"/>
</dbReference>
<organism evidence="2 3">
    <name type="scientific">Pseudomonas putida</name>
    <name type="common">Arthrobacter siderocapsulatus</name>
    <dbReference type="NCBI Taxonomy" id="303"/>
    <lineage>
        <taxon>Bacteria</taxon>
        <taxon>Pseudomonadati</taxon>
        <taxon>Pseudomonadota</taxon>
        <taxon>Gammaproteobacteria</taxon>
        <taxon>Pseudomonadales</taxon>
        <taxon>Pseudomonadaceae</taxon>
        <taxon>Pseudomonas</taxon>
    </lineage>
</organism>
<feature type="region of interest" description="Disordered" evidence="1">
    <location>
        <begin position="181"/>
        <end position="200"/>
    </location>
</feature>
<evidence type="ECO:0008006" key="4">
    <source>
        <dbReference type="Google" id="ProtNLM"/>
    </source>
</evidence>
<dbReference type="AlphaFoldDB" id="A0A9X8HKV8"/>
<accession>A0A9X8HKV8</accession>
<dbReference type="InterPro" id="IPR058148">
    <property type="entry name" value="M949_RS01915-like_dom"/>
</dbReference>
<protein>
    <recommendedName>
        <fullName evidence="4">Lipoprotein</fullName>
    </recommendedName>
</protein>
<dbReference type="RefSeq" id="WP_058540983.1">
    <property type="nucleotide sequence ID" value="NZ_LKGZ01000012.1"/>
</dbReference>
<name>A0A9X8HKV8_PSEPU</name>
<dbReference type="Proteomes" id="UP000269115">
    <property type="component" value="Unassembled WGS sequence"/>
</dbReference>
<dbReference type="PROSITE" id="PS51257">
    <property type="entry name" value="PROKAR_LIPOPROTEIN"/>
    <property type="match status" value="1"/>
</dbReference>
<sequence>MLRHPLLSLPLRHCIVLASLASLGACDQQGFELLPPLEPPALAALGVQVPVQNVHFRDRDGEAVLVLSRLDDQVSDEETQQEVDRVVLTATLYGRSHDAQTYKARWTIENETTCPGLDLDVGFYTDVSGASDLNNDGVAELTVASHSFCGGGVDPQDLHVELREGAASYVINGQSLIAPEGEDAFGGEREDGPTLKDAPPVLREHLEKVWNSVLKRPWSEAAPEPDDDDPDQ</sequence>
<evidence type="ECO:0000256" key="1">
    <source>
        <dbReference type="SAM" id="MobiDB-lite"/>
    </source>
</evidence>
<evidence type="ECO:0000313" key="2">
    <source>
        <dbReference type="EMBL" id="ROQ51426.1"/>
    </source>
</evidence>
<evidence type="ECO:0000313" key="3">
    <source>
        <dbReference type="Proteomes" id="UP000269115"/>
    </source>
</evidence>
<reference evidence="2 3" key="1">
    <citation type="submission" date="2018-11" db="EMBL/GenBank/DDBJ databases">
        <title>Genomic analyses of the natural microbiome of Caenorhabditis elegans.</title>
        <authorList>
            <person name="Samuel B."/>
        </authorList>
    </citation>
    <scope>NUCLEOTIDE SEQUENCE [LARGE SCALE GENOMIC DNA]</scope>
    <source>
        <strain evidence="2 3">BIGb0473</strain>
    </source>
</reference>
<proteinExistence type="predicted"/>
<dbReference type="NCBIfam" id="NF046077">
    <property type="entry name" value="LPS_M949_RS01915"/>
    <property type="match status" value="1"/>
</dbReference>
<comment type="caution">
    <text evidence="2">The sequence shown here is derived from an EMBL/GenBank/DDBJ whole genome shotgun (WGS) entry which is preliminary data.</text>
</comment>